<organism evidence="2 3">
    <name type="scientific">Rossellomorea aquimaris</name>
    <dbReference type="NCBI Taxonomy" id="189382"/>
    <lineage>
        <taxon>Bacteria</taxon>
        <taxon>Bacillati</taxon>
        <taxon>Bacillota</taxon>
        <taxon>Bacilli</taxon>
        <taxon>Bacillales</taxon>
        <taxon>Bacillaceae</taxon>
        <taxon>Rossellomorea</taxon>
    </lineage>
</organism>
<evidence type="ECO:0000313" key="2">
    <source>
        <dbReference type="EMBL" id="RBO99667.1"/>
    </source>
</evidence>
<comment type="caution">
    <text evidence="2">The sequence shown here is derived from an EMBL/GenBank/DDBJ whole genome shotgun (WGS) entry which is preliminary data.</text>
</comment>
<evidence type="ECO:0000313" key="3">
    <source>
        <dbReference type="Proteomes" id="UP000252118"/>
    </source>
</evidence>
<proteinExistence type="predicted"/>
<dbReference type="Pfam" id="PF01593">
    <property type="entry name" value="Amino_oxidase"/>
    <property type="match status" value="1"/>
</dbReference>
<dbReference type="GO" id="GO:0016491">
    <property type="term" value="F:oxidoreductase activity"/>
    <property type="evidence" value="ECO:0007669"/>
    <property type="project" value="InterPro"/>
</dbReference>
<dbReference type="PANTHER" id="PTHR46313:SF3">
    <property type="entry name" value="PROLYCOPENE ISOMERASE, CHLOROPLASTIC"/>
    <property type="match status" value="1"/>
</dbReference>
<reference evidence="2 3" key="1">
    <citation type="submission" date="2018-06" db="EMBL/GenBank/DDBJ databases">
        <title>Freshwater and sediment microbial communities from various areas in North America, analyzing microbe dynamics in response to fracking.</title>
        <authorList>
            <person name="Lamendella R."/>
        </authorList>
    </citation>
    <scope>NUCLEOTIDE SEQUENCE [LARGE SCALE GENOMIC DNA]</scope>
    <source>
        <strain evidence="2 3">97B</strain>
    </source>
</reference>
<name>A0A366EBG6_9BACI</name>
<dbReference type="Gene3D" id="3.50.50.60">
    <property type="entry name" value="FAD/NAD(P)-binding domain"/>
    <property type="match status" value="1"/>
</dbReference>
<evidence type="ECO:0000259" key="1">
    <source>
        <dbReference type="Pfam" id="PF01593"/>
    </source>
</evidence>
<dbReference type="SUPFAM" id="SSF51905">
    <property type="entry name" value="FAD/NAD(P)-binding domain"/>
    <property type="match status" value="1"/>
</dbReference>
<dbReference type="RefSeq" id="WP_258549754.1">
    <property type="nucleotide sequence ID" value="NZ_QNRJ01000030.1"/>
</dbReference>
<protein>
    <submittedName>
        <fullName evidence="2">C-3',4' desaturase CrtD</fullName>
    </submittedName>
</protein>
<dbReference type="InterPro" id="IPR002937">
    <property type="entry name" value="Amino_oxidase"/>
</dbReference>
<dbReference type="AlphaFoldDB" id="A0A366EBG6"/>
<dbReference type="InterPro" id="IPR036188">
    <property type="entry name" value="FAD/NAD-bd_sf"/>
</dbReference>
<dbReference type="EMBL" id="QNRJ01000030">
    <property type="protein sequence ID" value="RBO99667.1"/>
    <property type="molecule type" value="Genomic_DNA"/>
</dbReference>
<dbReference type="PANTHER" id="PTHR46313">
    <property type="match status" value="1"/>
</dbReference>
<dbReference type="InterPro" id="IPR045892">
    <property type="entry name" value="CrtISO-like"/>
</dbReference>
<dbReference type="Proteomes" id="UP000252118">
    <property type="component" value="Unassembled WGS sequence"/>
</dbReference>
<accession>A0A366EBG6</accession>
<gene>
    <name evidence="2" type="ORF">DET59_13023</name>
</gene>
<sequence length="499" mass="55960">MIKNSVVVIGGGIGGLTAAALLGRAGYSVRILEASREWGGCAGKFQRGEALFPVGATLGMGFEKGGIHQRIFHYLGIAPPPSLMLDQVMDIHLPDKTLIFYRDRETHVNELKKSYPEISEKLSPFYEEVFRIATEIRKLMVALPTLPPKTMKDWMELTLSLKPGSLMLLPAFQKTMLDLLEKHGIHEHSSFKHFIDGQLIDSMQVTSEQCALLMGCLAMDIYHEGAFYLEGGLFQIAQSLVGFSESIGVKATLGRKVVSIDRDHHEQEWIISDHRGNEYRANHVICNLPVQSLKNLFPPHYKTNLDNYLKVNDKEAIWGTMSLYMLLKEESLPESYPLFSQICSNPNGNMSEGDHLFLSLSHPNDRQRAPEGFRTLTVSTHTKLEKWETKEKYDSYKENLKEKMINSIESVIPTIRDCLVDIYPGAPKAWERFTGRPGGIVGGFPQSNDHALFNSLSHRTPLKNVWICGDSVFPGAGTIGVSVSAYHVYHSITGRKLQK</sequence>
<feature type="domain" description="Amine oxidase" evidence="1">
    <location>
        <begin position="13"/>
        <end position="327"/>
    </location>
</feature>
<dbReference type="GO" id="GO:0016116">
    <property type="term" value="P:carotenoid metabolic process"/>
    <property type="evidence" value="ECO:0007669"/>
    <property type="project" value="InterPro"/>
</dbReference>